<dbReference type="PATRIC" id="fig|1285586.5.peg.1669"/>
<keyword evidence="3" id="KW-0812">Transmembrane</keyword>
<evidence type="ECO:0000256" key="2">
    <source>
        <dbReference type="ARBA" id="ARBA00023287"/>
    </source>
</evidence>
<dbReference type="eggNOG" id="COG4967">
    <property type="taxonomic scope" value="Bacteria"/>
</dbReference>
<gene>
    <name evidence="4" type="ORF">H131_08228</name>
</gene>
<dbReference type="HOGENOM" id="CLU_1684472_0_0_9"/>
<keyword evidence="3" id="KW-0472">Membrane</keyword>
<sequence length="156" mass="18216">MERLMYLKNILKNENGFSLLEVVASLILITIILLSFFGLFVQSNKTSKTSSTIVDSTYLAQNEMENVYREIKGSTEEQLATKLNYISTGSQQTSLCYNPSENDYSTVWFFEKQQNNVLYKLTIKRRCQFELLDNIIIEVYEDEVLKSKMENIYSRK</sequence>
<evidence type="ECO:0000313" key="5">
    <source>
        <dbReference type="Proteomes" id="UP000013911"/>
    </source>
</evidence>
<keyword evidence="2" id="KW-0178">Competence</keyword>
<dbReference type="Proteomes" id="UP000013911">
    <property type="component" value="Unassembled WGS sequence"/>
</dbReference>
<evidence type="ECO:0000256" key="3">
    <source>
        <dbReference type="SAM" id="Phobius"/>
    </source>
</evidence>
<keyword evidence="3" id="KW-1133">Transmembrane helix</keyword>
<name>R7ZFW2_LYSSH</name>
<dbReference type="EMBL" id="AQPX01000014">
    <property type="protein sequence ID" value="EON73005.1"/>
    <property type="molecule type" value="Genomic_DNA"/>
</dbReference>
<evidence type="ECO:0000313" key="4">
    <source>
        <dbReference type="EMBL" id="EON73005.1"/>
    </source>
</evidence>
<dbReference type="GO" id="GO:0030420">
    <property type="term" value="P:establishment of competence for transformation"/>
    <property type="evidence" value="ECO:0007669"/>
    <property type="project" value="UniProtKB-KW"/>
</dbReference>
<feature type="transmembrane region" description="Helical" evidence="3">
    <location>
        <begin position="20"/>
        <end position="41"/>
    </location>
</feature>
<organism evidence="4 5">
    <name type="scientific">Lysinibacillus sphaericus OT4b.31</name>
    <dbReference type="NCBI Taxonomy" id="1285586"/>
    <lineage>
        <taxon>Bacteria</taxon>
        <taxon>Bacillati</taxon>
        <taxon>Bacillota</taxon>
        <taxon>Bacilli</taxon>
        <taxon>Bacillales</taxon>
        <taxon>Bacillaceae</taxon>
        <taxon>Lysinibacillus</taxon>
    </lineage>
</organism>
<dbReference type="Pfam" id="PF07963">
    <property type="entry name" value="N_methyl"/>
    <property type="match status" value="1"/>
</dbReference>
<protein>
    <recommendedName>
        <fullName evidence="6">Prepilin-type N-terminal cleavage/methylation domain-containing protein</fullName>
    </recommendedName>
</protein>
<comment type="caution">
    <text evidence="4">The sequence shown here is derived from an EMBL/GenBank/DDBJ whole genome shotgun (WGS) entry which is preliminary data.</text>
</comment>
<evidence type="ECO:0000256" key="1">
    <source>
        <dbReference type="ARBA" id="ARBA00004241"/>
    </source>
</evidence>
<evidence type="ECO:0008006" key="6">
    <source>
        <dbReference type="Google" id="ProtNLM"/>
    </source>
</evidence>
<comment type="subcellular location">
    <subcellularLocation>
        <location evidence="1">Cell surface</location>
    </subcellularLocation>
</comment>
<dbReference type="AlphaFoldDB" id="R7ZFW2"/>
<dbReference type="InterPro" id="IPR012902">
    <property type="entry name" value="N_methyl_site"/>
</dbReference>
<proteinExistence type="predicted"/>
<dbReference type="GO" id="GO:0009986">
    <property type="term" value="C:cell surface"/>
    <property type="evidence" value="ECO:0007669"/>
    <property type="project" value="UniProtKB-SubCell"/>
</dbReference>
<reference evidence="4 5" key="1">
    <citation type="submission" date="2013-04" db="EMBL/GenBank/DDBJ databases">
        <title>Draft genome of the heavy metal tolerant bacterium Lysinibacillus sphaericus strain OT4b.31.</title>
        <authorList>
            <person name="Pena-Montenegro T.D."/>
            <person name="Dussan J."/>
        </authorList>
    </citation>
    <scope>NUCLEOTIDE SEQUENCE [LARGE SCALE GENOMIC DNA]</scope>
    <source>
        <strain evidence="4 5">OT4b.31</strain>
    </source>
</reference>
<accession>R7ZFW2</accession>